<comment type="caution">
    <text evidence="1">The sequence shown here is derived from an EMBL/GenBank/DDBJ whole genome shotgun (WGS) entry which is preliminary data.</text>
</comment>
<protein>
    <submittedName>
        <fullName evidence="1">Reductase</fullName>
    </submittedName>
</protein>
<dbReference type="EMBL" id="RWHU01000002">
    <property type="protein sequence ID" value="RSK69812.1"/>
    <property type="molecule type" value="Genomic_DNA"/>
</dbReference>
<dbReference type="AlphaFoldDB" id="A0A3R9PF89"/>
<gene>
    <name evidence="1" type="ORF">EJE24_08485</name>
</gene>
<dbReference type="Proteomes" id="UP000276389">
    <property type="component" value="Unassembled WGS sequence"/>
</dbReference>
<sequence>MKKTCQLYKLLFCKGDDVMRCTINVANLIYCTKMEHRFGAHRLGPLTG</sequence>
<evidence type="ECO:0000313" key="2">
    <source>
        <dbReference type="Proteomes" id="UP000276389"/>
    </source>
</evidence>
<evidence type="ECO:0000313" key="1">
    <source>
        <dbReference type="EMBL" id="RSK69812.1"/>
    </source>
</evidence>
<accession>A0A3R9PF89</accession>
<reference evidence="1 2" key="1">
    <citation type="submission" date="2018-12" db="EMBL/GenBank/DDBJ databases">
        <title>The Genome Submission of two Enterobacter spp. strains.</title>
        <authorList>
            <person name="Wu W."/>
            <person name="Wei L."/>
            <person name="Feng Y."/>
            <person name="Zong Z."/>
        </authorList>
    </citation>
    <scope>NUCLEOTIDE SEQUENCE [LARGE SCALE GENOMIC DNA]</scope>
    <source>
        <strain evidence="1 2">WCHEHu045002</strain>
    </source>
</reference>
<name>A0A3R9PF89_9ENTR</name>
<proteinExistence type="predicted"/>
<organism evidence="1 2">
    <name type="scientific">Enterobacter huaxiensis</name>
    <dbReference type="NCBI Taxonomy" id="2494702"/>
    <lineage>
        <taxon>Bacteria</taxon>
        <taxon>Pseudomonadati</taxon>
        <taxon>Pseudomonadota</taxon>
        <taxon>Gammaproteobacteria</taxon>
        <taxon>Enterobacterales</taxon>
        <taxon>Enterobacteriaceae</taxon>
        <taxon>Enterobacter</taxon>
    </lineage>
</organism>